<dbReference type="OrthoDB" id="9808195at2"/>
<dbReference type="PANTHER" id="PTHR32494:SF5">
    <property type="entry name" value="ALLANTOATE AMIDOHYDROLASE"/>
    <property type="match status" value="1"/>
</dbReference>
<dbReference type="GO" id="GO:0047652">
    <property type="term" value="F:allantoate deiminase activity"/>
    <property type="evidence" value="ECO:0007669"/>
    <property type="project" value="InterPro"/>
</dbReference>
<dbReference type="InterPro" id="IPR017591">
    <property type="entry name" value="Allantoate_amidohydrolase"/>
</dbReference>
<dbReference type="RefSeq" id="WP_092649311.1">
    <property type="nucleotide sequence ID" value="NZ_FOHA01000001.1"/>
</dbReference>
<keyword evidence="3" id="KW-0479">Metal-binding</keyword>
<feature type="binding site" evidence="3">
    <location>
        <position position="127"/>
    </location>
    <ligand>
        <name>Zn(2+)</name>
        <dbReference type="ChEBI" id="CHEBI:29105"/>
        <label>2</label>
    </ligand>
</feature>
<dbReference type="Proteomes" id="UP000198948">
    <property type="component" value="Unassembled WGS sequence"/>
</dbReference>
<evidence type="ECO:0000256" key="1">
    <source>
        <dbReference type="ARBA" id="ARBA00006153"/>
    </source>
</evidence>
<dbReference type="PANTHER" id="PTHR32494">
    <property type="entry name" value="ALLANTOATE DEIMINASE-RELATED"/>
    <property type="match status" value="1"/>
</dbReference>
<dbReference type="InterPro" id="IPR002933">
    <property type="entry name" value="Peptidase_M20"/>
</dbReference>
<dbReference type="AlphaFoldDB" id="A0A1H9PW60"/>
<dbReference type="GO" id="GO:0042803">
    <property type="term" value="F:protein homodimerization activity"/>
    <property type="evidence" value="ECO:0007669"/>
    <property type="project" value="InterPro"/>
</dbReference>
<name>A0A1H9PW60_9LACT</name>
<comment type="cofactor">
    <cofactor evidence="3">
        <name>Zn(2+)</name>
        <dbReference type="ChEBI" id="CHEBI:29105"/>
    </cofactor>
    <text evidence="3">Binds 2 Zn(2+) ions per subunit.</text>
</comment>
<dbReference type="GO" id="GO:0030145">
    <property type="term" value="F:manganese ion binding"/>
    <property type="evidence" value="ECO:0007669"/>
    <property type="project" value="InterPro"/>
</dbReference>
<dbReference type="NCBIfam" id="NF006768">
    <property type="entry name" value="PRK09290.1-1"/>
    <property type="match status" value="1"/>
</dbReference>
<reference evidence="4 5" key="1">
    <citation type="submission" date="2016-10" db="EMBL/GenBank/DDBJ databases">
        <authorList>
            <person name="de Groot N.N."/>
        </authorList>
    </citation>
    <scope>NUCLEOTIDE SEQUENCE [LARGE SCALE GENOMIC DNA]</scope>
    <source>
        <strain evidence="4 5">DSM 13760</strain>
    </source>
</reference>
<dbReference type="InterPro" id="IPR036264">
    <property type="entry name" value="Bact_exopeptidase_dim_dom"/>
</dbReference>
<proteinExistence type="inferred from homology"/>
<dbReference type="STRING" id="142588.SAMN04488559_101156"/>
<sequence length="411" mass="44683">MFSLTEKEVQAQIEAFAQFGATPDGGITRLLYTEEWLAAQQFLQQRLASIGMSTRFDEVGNLFGRIEGTKYPAETILSGSHMDTVVNGGKLDGQFGIIAAYLAMEQLIKTYGPPLRSLEVISMAEEEGSRFPFNFFGSKNLFGAVKQQEIADLTDIQGVTFEEAMTTAGFQLKASAQPARSDIQAFLELHIEQGKILETEEKTIGIVTSIVGQKCYTIVLKGEANHAGTTPMSYRKDALVAFSTICVEATAKAKLLGDPLVLTFGQVIPKPNVTNVVAGEVHFTMDCRHTDEATLNRFTTEIEKDMKKTAQAMGLMIDIQLRTDEAPVQMDAACVALLQKSAEKLQLPSRLMHSGAGHDAEIIAKFVPTAMLFVPSIGGISHNPAEATALKDLMAGIETLATALYELAYIE</sequence>
<dbReference type="GO" id="GO:0009442">
    <property type="term" value="P:allantoin assimilation pathway"/>
    <property type="evidence" value="ECO:0007669"/>
    <property type="project" value="InterPro"/>
</dbReference>
<evidence type="ECO:0000256" key="2">
    <source>
        <dbReference type="ARBA" id="ARBA00022801"/>
    </source>
</evidence>
<dbReference type="SUPFAM" id="SSF53187">
    <property type="entry name" value="Zn-dependent exopeptidases"/>
    <property type="match status" value="1"/>
</dbReference>
<gene>
    <name evidence="4" type="ORF">SAMN04488559_101156</name>
</gene>
<feature type="binding site" evidence="3">
    <location>
        <position position="92"/>
    </location>
    <ligand>
        <name>Zn(2+)</name>
        <dbReference type="ChEBI" id="CHEBI:29105"/>
        <label>1</label>
    </ligand>
</feature>
<accession>A0A1H9PW60</accession>
<dbReference type="EMBL" id="FOHA01000001">
    <property type="protein sequence ID" value="SER52009.1"/>
    <property type="molecule type" value="Genomic_DNA"/>
</dbReference>
<dbReference type="NCBIfam" id="TIGR03176">
    <property type="entry name" value="AllC"/>
    <property type="match status" value="1"/>
</dbReference>
<dbReference type="PIRSF" id="PIRSF001235">
    <property type="entry name" value="Amidase_carbamoylase"/>
    <property type="match status" value="1"/>
</dbReference>
<dbReference type="SUPFAM" id="SSF55031">
    <property type="entry name" value="Bacterial exopeptidase dimerisation domain"/>
    <property type="match status" value="1"/>
</dbReference>
<dbReference type="NCBIfam" id="NF006771">
    <property type="entry name" value="PRK09290.1-5"/>
    <property type="match status" value="1"/>
</dbReference>
<keyword evidence="3" id="KW-0862">Zinc</keyword>
<dbReference type="InterPro" id="IPR010158">
    <property type="entry name" value="Amidase_Cbmase"/>
</dbReference>
<dbReference type="CDD" id="cd03884">
    <property type="entry name" value="M20_bAS"/>
    <property type="match status" value="1"/>
</dbReference>
<feature type="binding site" evidence="3">
    <location>
        <position position="190"/>
    </location>
    <ligand>
        <name>Zn(2+)</name>
        <dbReference type="ChEBI" id="CHEBI:29105"/>
        <label>1</label>
    </ligand>
</feature>
<evidence type="ECO:0000313" key="4">
    <source>
        <dbReference type="EMBL" id="SER52009.1"/>
    </source>
</evidence>
<dbReference type="Gene3D" id="3.30.70.360">
    <property type="match status" value="1"/>
</dbReference>
<keyword evidence="2" id="KW-0378">Hydrolase</keyword>
<comment type="similarity">
    <text evidence="1">Belongs to the peptidase M20 family.</text>
</comment>
<evidence type="ECO:0000313" key="5">
    <source>
        <dbReference type="Proteomes" id="UP000198948"/>
    </source>
</evidence>
<protein>
    <submittedName>
        <fullName evidence="4">Allantoate deiminase</fullName>
    </submittedName>
</protein>
<dbReference type="NCBIfam" id="TIGR01879">
    <property type="entry name" value="hydantase"/>
    <property type="match status" value="1"/>
</dbReference>
<feature type="binding site" evidence="3">
    <location>
        <position position="92"/>
    </location>
    <ligand>
        <name>Zn(2+)</name>
        <dbReference type="ChEBI" id="CHEBI:29105"/>
        <label>2</label>
    </ligand>
</feature>
<dbReference type="Gene3D" id="3.40.630.10">
    <property type="entry name" value="Zn peptidases"/>
    <property type="match status" value="1"/>
</dbReference>
<organism evidence="4 5">
    <name type="scientific">Isobaculum melis</name>
    <dbReference type="NCBI Taxonomy" id="142588"/>
    <lineage>
        <taxon>Bacteria</taxon>
        <taxon>Bacillati</taxon>
        <taxon>Bacillota</taxon>
        <taxon>Bacilli</taxon>
        <taxon>Lactobacillales</taxon>
        <taxon>Carnobacteriaceae</taxon>
        <taxon>Isobaculum</taxon>
    </lineage>
</organism>
<feature type="binding site" evidence="3">
    <location>
        <position position="81"/>
    </location>
    <ligand>
        <name>Zn(2+)</name>
        <dbReference type="ChEBI" id="CHEBI:29105"/>
        <label>1</label>
    </ligand>
</feature>
<keyword evidence="5" id="KW-1185">Reference proteome</keyword>
<dbReference type="Pfam" id="PF01546">
    <property type="entry name" value="Peptidase_M20"/>
    <property type="match status" value="1"/>
</dbReference>
<evidence type="ECO:0000256" key="3">
    <source>
        <dbReference type="PIRSR" id="PIRSR001235-1"/>
    </source>
</evidence>
<feature type="binding site" evidence="3">
    <location>
        <position position="382"/>
    </location>
    <ligand>
        <name>Zn(2+)</name>
        <dbReference type="ChEBI" id="CHEBI:29105"/>
        <label>2</label>
    </ligand>
</feature>